<name>A0A9P5S0Y9_9FUNG</name>
<proteinExistence type="predicted"/>
<evidence type="ECO:0000313" key="3">
    <source>
        <dbReference type="Proteomes" id="UP000748756"/>
    </source>
</evidence>
<gene>
    <name evidence="2" type="ORF">BG015_007610</name>
</gene>
<protein>
    <submittedName>
        <fullName evidence="2">Uncharacterized protein</fullName>
    </submittedName>
</protein>
<dbReference type="Proteomes" id="UP000748756">
    <property type="component" value="Unassembled WGS sequence"/>
</dbReference>
<sequence>MNETPTRTRLRMYRHLTGQPQPPHEYAPESAKQAYRESGGRLLDEHNYHPHHLTDSHASSSSSSSTAAAGTEHYQHHNHHSHHHHHHHHMNSSSSHVDDDVPMDDEFGPTYFQGALND</sequence>
<comment type="caution">
    <text evidence="2">The sequence shown here is derived from an EMBL/GenBank/DDBJ whole genome shotgun (WGS) entry which is preliminary data.</text>
</comment>
<dbReference type="AlphaFoldDB" id="A0A9P5S0Y9"/>
<feature type="compositionally biased region" description="Basic residues" evidence="1">
    <location>
        <begin position="76"/>
        <end position="90"/>
    </location>
</feature>
<keyword evidence="3" id="KW-1185">Reference proteome</keyword>
<organism evidence="2 3">
    <name type="scientific">Linnemannia schmuckeri</name>
    <dbReference type="NCBI Taxonomy" id="64567"/>
    <lineage>
        <taxon>Eukaryota</taxon>
        <taxon>Fungi</taxon>
        <taxon>Fungi incertae sedis</taxon>
        <taxon>Mucoromycota</taxon>
        <taxon>Mortierellomycotina</taxon>
        <taxon>Mortierellomycetes</taxon>
        <taxon>Mortierellales</taxon>
        <taxon>Mortierellaceae</taxon>
        <taxon>Linnemannia</taxon>
    </lineage>
</organism>
<feature type="compositionally biased region" description="Low complexity" evidence="1">
    <location>
        <begin position="56"/>
        <end position="69"/>
    </location>
</feature>
<dbReference type="OrthoDB" id="2440936at2759"/>
<dbReference type="EMBL" id="JAAAUQ010000401">
    <property type="protein sequence ID" value="KAF9150591.1"/>
    <property type="molecule type" value="Genomic_DNA"/>
</dbReference>
<reference evidence="2" key="1">
    <citation type="journal article" date="2020" name="Fungal Divers.">
        <title>Resolving the Mortierellaceae phylogeny through synthesis of multi-gene phylogenetics and phylogenomics.</title>
        <authorList>
            <person name="Vandepol N."/>
            <person name="Liber J."/>
            <person name="Desiro A."/>
            <person name="Na H."/>
            <person name="Kennedy M."/>
            <person name="Barry K."/>
            <person name="Grigoriev I.V."/>
            <person name="Miller A.N."/>
            <person name="O'Donnell K."/>
            <person name="Stajich J.E."/>
            <person name="Bonito G."/>
        </authorList>
    </citation>
    <scope>NUCLEOTIDE SEQUENCE</scope>
    <source>
        <strain evidence="2">NRRL 6426</strain>
    </source>
</reference>
<feature type="region of interest" description="Disordered" evidence="1">
    <location>
        <begin position="1"/>
        <end position="118"/>
    </location>
</feature>
<accession>A0A9P5S0Y9</accession>
<evidence type="ECO:0000256" key="1">
    <source>
        <dbReference type="SAM" id="MobiDB-lite"/>
    </source>
</evidence>
<evidence type="ECO:0000313" key="2">
    <source>
        <dbReference type="EMBL" id="KAF9150591.1"/>
    </source>
</evidence>
<feature type="compositionally biased region" description="Basic and acidic residues" evidence="1">
    <location>
        <begin position="34"/>
        <end position="55"/>
    </location>
</feature>